<evidence type="ECO:0000256" key="1">
    <source>
        <dbReference type="SAM" id="MobiDB-lite"/>
    </source>
</evidence>
<keyword evidence="4" id="KW-1185">Reference proteome</keyword>
<feature type="transmembrane region" description="Helical" evidence="2">
    <location>
        <begin position="316"/>
        <end position="335"/>
    </location>
</feature>
<evidence type="ECO:0000313" key="4">
    <source>
        <dbReference type="Proteomes" id="UP000655044"/>
    </source>
</evidence>
<organism evidence="3 4">
    <name type="scientific">Planobispora rosea</name>
    <dbReference type="NCBI Taxonomy" id="35762"/>
    <lineage>
        <taxon>Bacteria</taxon>
        <taxon>Bacillati</taxon>
        <taxon>Actinomycetota</taxon>
        <taxon>Actinomycetes</taxon>
        <taxon>Streptosporangiales</taxon>
        <taxon>Streptosporangiaceae</taxon>
        <taxon>Planobispora</taxon>
    </lineage>
</organism>
<feature type="region of interest" description="Disordered" evidence="1">
    <location>
        <begin position="1"/>
        <end position="34"/>
    </location>
</feature>
<feature type="transmembrane region" description="Helical" evidence="2">
    <location>
        <begin position="121"/>
        <end position="140"/>
    </location>
</feature>
<feature type="transmembrane region" description="Helical" evidence="2">
    <location>
        <begin position="342"/>
        <end position="360"/>
    </location>
</feature>
<evidence type="ECO:0000313" key="3">
    <source>
        <dbReference type="EMBL" id="GIH86148.1"/>
    </source>
</evidence>
<feature type="transmembrane region" description="Helical" evidence="2">
    <location>
        <begin position="173"/>
        <end position="191"/>
    </location>
</feature>
<feature type="transmembrane region" description="Helical" evidence="2">
    <location>
        <begin position="220"/>
        <end position="236"/>
    </location>
</feature>
<reference evidence="3" key="1">
    <citation type="submission" date="2021-01" db="EMBL/GenBank/DDBJ databases">
        <title>Whole genome shotgun sequence of Planobispora rosea NBRC 15558.</title>
        <authorList>
            <person name="Komaki H."/>
            <person name="Tamura T."/>
        </authorList>
    </citation>
    <scope>NUCLEOTIDE SEQUENCE</scope>
    <source>
        <strain evidence="3">NBRC 15558</strain>
    </source>
</reference>
<feature type="transmembrane region" description="Helical" evidence="2">
    <location>
        <begin position="147"/>
        <end position="167"/>
    </location>
</feature>
<dbReference type="Proteomes" id="UP000655044">
    <property type="component" value="Unassembled WGS sequence"/>
</dbReference>
<feature type="transmembrane region" description="Helical" evidence="2">
    <location>
        <begin position="198"/>
        <end position="214"/>
    </location>
</feature>
<dbReference type="AlphaFoldDB" id="A0A8J3WEE3"/>
<gene>
    <name evidence="3" type="ORF">Pro02_45560</name>
</gene>
<proteinExistence type="predicted"/>
<protein>
    <recommendedName>
        <fullName evidence="5">Integral membrane protein</fullName>
    </recommendedName>
</protein>
<feature type="transmembrane region" description="Helical" evidence="2">
    <location>
        <begin position="243"/>
        <end position="263"/>
    </location>
</feature>
<dbReference type="EMBL" id="BOOI01000042">
    <property type="protein sequence ID" value="GIH86148.1"/>
    <property type="molecule type" value="Genomic_DNA"/>
</dbReference>
<accession>A0A8J3WEE3</accession>
<keyword evidence="2" id="KW-0472">Membrane</keyword>
<comment type="caution">
    <text evidence="3">The sequence shown here is derived from an EMBL/GenBank/DDBJ whole genome shotgun (WGS) entry which is preliminary data.</text>
</comment>
<keyword evidence="2" id="KW-0812">Transmembrane</keyword>
<feature type="transmembrane region" description="Helical" evidence="2">
    <location>
        <begin position="372"/>
        <end position="388"/>
    </location>
</feature>
<sequence>MQGVDQARSAPGARPGGEPPGAPGGGRAPGRKGRWTLRSSGPEILLAAVAVCYALAQILLVTPGIGFGNDEAVYANQFSANGPGGLQPFRGWDMGYHSSRGWGTPILVAPMVMFTDSIEALRLYLTLVSSSLLFAAFRVWLSVRLGYAVPAAAAIFAGSWATVFYGNAVMPNLYTALGAVALTGLILRGAASGASPGRATLVMVAVATAVLPLFRPSDALVITCGAAGGTAVLLLSRRHRRPAFLTLTAVGAGAVVGYGMWVLESLLRYGNIPLRLKEATRMFGDPQWLVEHHVRVLDGPTVCTTLDGCGPVTPGGLVWLAGLALLVGAGLLSGLRRGHGSVVVIPVVVGACIAAAYLYYPGQIAPRYMLPAYGLWAIAAGEGLRFLIGTLRRRTRAVYAVACCSLVLGGYLHLQSGYLTANVGPQTAGRAGMRLAAERIKEIGYGRPCLVYGWNTTQVSYYLGCEALPEWNDRPLPAVPRDGVEEKLAEGATVILLYRGDADRNASYFAFWPEYRLTRSNWYARISPGGLTPPPGTRRTH</sequence>
<feature type="transmembrane region" description="Helical" evidence="2">
    <location>
        <begin position="44"/>
        <end position="65"/>
    </location>
</feature>
<name>A0A8J3WEE3_PLARO</name>
<keyword evidence="2" id="KW-1133">Transmembrane helix</keyword>
<evidence type="ECO:0008006" key="5">
    <source>
        <dbReference type="Google" id="ProtNLM"/>
    </source>
</evidence>
<evidence type="ECO:0000256" key="2">
    <source>
        <dbReference type="SAM" id="Phobius"/>
    </source>
</evidence>